<dbReference type="CDD" id="cd07324">
    <property type="entry name" value="M48C_Oma1-like"/>
    <property type="match status" value="1"/>
</dbReference>
<dbReference type="SUPFAM" id="SSF48452">
    <property type="entry name" value="TPR-like"/>
    <property type="match status" value="1"/>
</dbReference>
<dbReference type="PANTHER" id="PTHR22726">
    <property type="entry name" value="METALLOENDOPEPTIDASE OMA1"/>
    <property type="match status" value="1"/>
</dbReference>
<proteinExistence type="predicted"/>
<evidence type="ECO:0000256" key="1">
    <source>
        <dbReference type="ARBA" id="ARBA00001947"/>
    </source>
</evidence>
<keyword evidence="6" id="KW-0482">Metalloprotease</keyword>
<dbReference type="PANTHER" id="PTHR22726:SF1">
    <property type="entry name" value="METALLOENDOPEPTIDASE OMA1, MITOCHONDRIAL"/>
    <property type="match status" value="1"/>
</dbReference>
<keyword evidence="3" id="KW-0479">Metal-binding</keyword>
<keyword evidence="2" id="KW-0645">Protease</keyword>
<dbReference type="Proteomes" id="UP000606730">
    <property type="component" value="Unassembled WGS sequence"/>
</dbReference>
<evidence type="ECO:0000256" key="6">
    <source>
        <dbReference type="ARBA" id="ARBA00023049"/>
    </source>
</evidence>
<gene>
    <name evidence="10" type="ORF">GCM10011517_11150</name>
</gene>
<dbReference type="Pfam" id="PF01435">
    <property type="entry name" value="Peptidase_M48"/>
    <property type="match status" value="1"/>
</dbReference>
<reference evidence="10" key="1">
    <citation type="journal article" date="2014" name="Int. J. Syst. Evol. Microbiol.">
        <title>Complete genome sequence of Corynebacterium casei LMG S-19264T (=DSM 44701T), isolated from a smear-ripened cheese.</title>
        <authorList>
            <consortium name="US DOE Joint Genome Institute (JGI-PGF)"/>
            <person name="Walter F."/>
            <person name="Albersmeier A."/>
            <person name="Kalinowski J."/>
            <person name="Ruckert C."/>
        </authorList>
    </citation>
    <scope>NUCLEOTIDE SEQUENCE</scope>
    <source>
        <strain evidence="10">CGMCC 1.16012</strain>
    </source>
</reference>
<dbReference type="GO" id="GO:0004222">
    <property type="term" value="F:metalloendopeptidase activity"/>
    <property type="evidence" value="ECO:0007669"/>
    <property type="project" value="InterPro"/>
</dbReference>
<keyword evidence="11" id="KW-1185">Reference proteome</keyword>
<dbReference type="OrthoDB" id="9814887at2"/>
<dbReference type="Gene3D" id="3.30.2010.10">
    <property type="entry name" value="Metalloproteases ('zincins'), catalytic domain"/>
    <property type="match status" value="1"/>
</dbReference>
<dbReference type="PROSITE" id="PS50005">
    <property type="entry name" value="TPR"/>
    <property type="match status" value="1"/>
</dbReference>
<reference evidence="10" key="2">
    <citation type="submission" date="2020-09" db="EMBL/GenBank/DDBJ databases">
        <authorList>
            <person name="Sun Q."/>
            <person name="Zhou Y."/>
        </authorList>
    </citation>
    <scope>NUCLEOTIDE SEQUENCE</scope>
    <source>
        <strain evidence="10">CGMCC 1.16012</strain>
    </source>
</reference>
<protein>
    <submittedName>
        <fullName evidence="10">Peptidase M48</fullName>
    </submittedName>
</protein>
<comment type="caution">
    <text evidence="10">The sequence shown here is derived from an EMBL/GenBank/DDBJ whole genome shotgun (WGS) entry which is preliminary data.</text>
</comment>
<dbReference type="EMBL" id="BMKN01000001">
    <property type="protein sequence ID" value="GGE45308.1"/>
    <property type="molecule type" value="Genomic_DNA"/>
</dbReference>
<evidence type="ECO:0000259" key="9">
    <source>
        <dbReference type="Pfam" id="PF01435"/>
    </source>
</evidence>
<feature type="repeat" description="TPR" evidence="7">
    <location>
        <begin position="305"/>
        <end position="338"/>
    </location>
</feature>
<dbReference type="GO" id="GO:0046872">
    <property type="term" value="F:metal ion binding"/>
    <property type="evidence" value="ECO:0007669"/>
    <property type="project" value="UniProtKB-KW"/>
</dbReference>
<feature type="signal peptide" evidence="8">
    <location>
        <begin position="1"/>
        <end position="27"/>
    </location>
</feature>
<evidence type="ECO:0000256" key="8">
    <source>
        <dbReference type="SAM" id="SignalP"/>
    </source>
</evidence>
<name>A0A917ADN3_9RHOB</name>
<feature type="domain" description="Peptidase M48" evidence="9">
    <location>
        <begin position="39"/>
        <end position="224"/>
    </location>
</feature>
<dbReference type="GO" id="GO:0016020">
    <property type="term" value="C:membrane"/>
    <property type="evidence" value="ECO:0007669"/>
    <property type="project" value="TreeGrafter"/>
</dbReference>
<dbReference type="InterPro" id="IPR011990">
    <property type="entry name" value="TPR-like_helical_dom_sf"/>
</dbReference>
<dbReference type="InterPro" id="IPR051156">
    <property type="entry name" value="Mito/Outer_Membr_Metalloprot"/>
</dbReference>
<evidence type="ECO:0000256" key="3">
    <source>
        <dbReference type="ARBA" id="ARBA00022723"/>
    </source>
</evidence>
<dbReference type="Gene3D" id="1.25.40.10">
    <property type="entry name" value="Tetratricopeptide repeat domain"/>
    <property type="match status" value="1"/>
</dbReference>
<keyword evidence="4" id="KW-0378">Hydrolase</keyword>
<keyword evidence="5" id="KW-0862">Zinc</keyword>
<organism evidence="10 11">
    <name type="scientific">Actibacterium pelagium</name>
    <dbReference type="NCBI Taxonomy" id="2029103"/>
    <lineage>
        <taxon>Bacteria</taxon>
        <taxon>Pseudomonadati</taxon>
        <taxon>Pseudomonadota</taxon>
        <taxon>Alphaproteobacteria</taxon>
        <taxon>Rhodobacterales</taxon>
        <taxon>Roseobacteraceae</taxon>
        <taxon>Actibacterium</taxon>
    </lineage>
</organism>
<dbReference type="AlphaFoldDB" id="A0A917ADN3"/>
<sequence>MAAGRAFFARVLLLALLALTFAAPAKAQTLIRDAEIEYSLRQLMRPIAAAAGLNANSLRVVIVKDNSLNAFVADNESIFLHSGLILKLDSAAEMQAVLSHEIAHIANGHIARRQVNAKTAGNAAKIGTLLGMALAASGNGAAGSGIAAGSASSSQRVFFGHTRAEESAADQSGARYMARAGVSPQAMADVLDIFRGQEALIGGRQDPYVRTHPLSAERLRRVKGYAAAYPVDGADTSTADYWFARARGKLGAFLQNPSFTLRKVGKKDQSDVALMRRAVAYHRKPDAKNALREINALMAKRPKDPFAHELKGQILLESRQFGAAVNAYANAVNLSPNHPLILGGYGRALLALKTADGNKRALSALQKARSRDFLNPGLLRDLAVAYARSGQNGQASLATAERYAITGRLKDAAVHAKRASDLLPNGSPGWRRAQDILAAAKTAGTRR</sequence>
<accession>A0A917ADN3</accession>
<evidence type="ECO:0000313" key="10">
    <source>
        <dbReference type="EMBL" id="GGE45308.1"/>
    </source>
</evidence>
<evidence type="ECO:0000256" key="2">
    <source>
        <dbReference type="ARBA" id="ARBA00022670"/>
    </source>
</evidence>
<dbReference type="InterPro" id="IPR019734">
    <property type="entry name" value="TPR_rpt"/>
</dbReference>
<dbReference type="GO" id="GO:0051603">
    <property type="term" value="P:proteolysis involved in protein catabolic process"/>
    <property type="evidence" value="ECO:0007669"/>
    <property type="project" value="TreeGrafter"/>
</dbReference>
<keyword evidence="8" id="KW-0732">Signal</keyword>
<evidence type="ECO:0000256" key="7">
    <source>
        <dbReference type="PROSITE-ProRule" id="PRU00339"/>
    </source>
</evidence>
<evidence type="ECO:0000256" key="5">
    <source>
        <dbReference type="ARBA" id="ARBA00022833"/>
    </source>
</evidence>
<evidence type="ECO:0000313" key="11">
    <source>
        <dbReference type="Proteomes" id="UP000606730"/>
    </source>
</evidence>
<keyword evidence="7" id="KW-0802">TPR repeat</keyword>
<evidence type="ECO:0000256" key="4">
    <source>
        <dbReference type="ARBA" id="ARBA00022801"/>
    </source>
</evidence>
<feature type="chain" id="PRO_5037042020" evidence="8">
    <location>
        <begin position="28"/>
        <end position="447"/>
    </location>
</feature>
<dbReference type="InterPro" id="IPR001915">
    <property type="entry name" value="Peptidase_M48"/>
</dbReference>
<comment type="cofactor">
    <cofactor evidence="1">
        <name>Zn(2+)</name>
        <dbReference type="ChEBI" id="CHEBI:29105"/>
    </cofactor>
</comment>